<feature type="compositionally biased region" description="Low complexity" evidence="1">
    <location>
        <begin position="446"/>
        <end position="464"/>
    </location>
</feature>
<gene>
    <name evidence="3" type="ORF">Poli38472_013976</name>
</gene>
<keyword evidence="2" id="KW-0732">Signal</keyword>
<evidence type="ECO:0000256" key="1">
    <source>
        <dbReference type="SAM" id="MobiDB-lite"/>
    </source>
</evidence>
<evidence type="ECO:0000313" key="3">
    <source>
        <dbReference type="EMBL" id="TMW66664.1"/>
    </source>
</evidence>
<keyword evidence="4" id="KW-1185">Reference proteome</keyword>
<dbReference type="OrthoDB" id="67124at2759"/>
<protein>
    <submittedName>
        <fullName evidence="3">Uncharacterized protein</fullName>
    </submittedName>
</protein>
<dbReference type="EMBL" id="SPLM01000007">
    <property type="protein sequence ID" value="TMW66664.1"/>
    <property type="molecule type" value="Genomic_DNA"/>
</dbReference>
<dbReference type="Proteomes" id="UP000794436">
    <property type="component" value="Unassembled WGS sequence"/>
</dbReference>
<accession>A0A8K1CP45</accession>
<feature type="region of interest" description="Disordered" evidence="1">
    <location>
        <begin position="445"/>
        <end position="566"/>
    </location>
</feature>
<feature type="compositionally biased region" description="Polar residues" evidence="1">
    <location>
        <begin position="540"/>
        <end position="554"/>
    </location>
</feature>
<dbReference type="PANTHER" id="PTHR40855:SF1">
    <property type="entry name" value="CLAVAMINATE SYNTHASE-LIKE PROTEIN"/>
    <property type="match status" value="1"/>
</dbReference>
<name>A0A8K1CP45_PYTOL</name>
<dbReference type="PANTHER" id="PTHR40855">
    <property type="entry name" value="DIOX_N DOMAIN-CONTAINING PROTEIN"/>
    <property type="match status" value="1"/>
</dbReference>
<proteinExistence type="predicted"/>
<organism evidence="3 4">
    <name type="scientific">Pythium oligandrum</name>
    <name type="common">Mycoparasitic fungus</name>
    <dbReference type="NCBI Taxonomy" id="41045"/>
    <lineage>
        <taxon>Eukaryota</taxon>
        <taxon>Sar</taxon>
        <taxon>Stramenopiles</taxon>
        <taxon>Oomycota</taxon>
        <taxon>Peronosporomycetes</taxon>
        <taxon>Pythiales</taxon>
        <taxon>Pythiaceae</taxon>
        <taxon>Pythium</taxon>
    </lineage>
</organism>
<evidence type="ECO:0000313" key="4">
    <source>
        <dbReference type="Proteomes" id="UP000794436"/>
    </source>
</evidence>
<feature type="compositionally biased region" description="Low complexity" evidence="1">
    <location>
        <begin position="474"/>
        <end position="500"/>
    </location>
</feature>
<feature type="compositionally biased region" description="Low complexity" evidence="1">
    <location>
        <begin position="515"/>
        <end position="528"/>
    </location>
</feature>
<reference evidence="3" key="1">
    <citation type="submission" date="2019-03" db="EMBL/GenBank/DDBJ databases">
        <title>Long read genome sequence of the mycoparasitic Pythium oligandrum ATCC 38472 isolated from sugarbeet rhizosphere.</title>
        <authorList>
            <person name="Gaulin E."/>
        </authorList>
    </citation>
    <scope>NUCLEOTIDE SEQUENCE</scope>
    <source>
        <strain evidence="3">ATCC 38472_TT</strain>
    </source>
</reference>
<feature type="chain" id="PRO_5035482933" evidence="2">
    <location>
        <begin position="21"/>
        <end position="585"/>
    </location>
</feature>
<dbReference type="AlphaFoldDB" id="A0A8K1CP45"/>
<sequence>MVSVSTMLAGLALSAATAQANSLSALPTFDVPAFDYASIAQGENPARLLQALQTDGIIALKNIPNYANLRERYLRTAAECAGVTANADHDMFVSRKLFDDGTKRYTISTNAGRELSGSAMEVDTTCPGYRQLYEEFSQTLEHAVNTFGSTLDQTSFTASDGQRSISSRQLVSDAVRLDHFHAYEAVPSGPASAGVDGIQRQLEELSLPLHEDHGLFIAMSAPKFFDVGADRRLVERELSESASGLVIQTASGSRVRPVLKNDEVVIMMGTGASRWLQTSHSIPAVMHGMKMPEGSENGVRSLRAWFGKMTLLPAYQRMLLSNGVSFEAHSNATTRFLLANQEDDLKTVGCATGRRLMASEGKCTLRVCKTKSGASAPAEGCSTICNRKNHSPDDETNCTKSCDCSDSSSPAERCWMLCVANLDTNSCPSDKQTCTGQAITCTVPLSTPAPVTTTPAPVPTTTQPGPTPTPGPGSPSSSPSPSTPGSTPNPSSSKTPSPSGSKDDSSTPIPTVTATDPTSGPPGSSDTSIESPGTVGTGSGSADTPSTTKDSVSATDGPVPSPSSGFKLAFSSAALIASAIVATLF</sequence>
<comment type="caution">
    <text evidence="3">The sequence shown here is derived from an EMBL/GenBank/DDBJ whole genome shotgun (WGS) entry which is preliminary data.</text>
</comment>
<feature type="signal peptide" evidence="2">
    <location>
        <begin position="1"/>
        <end position="20"/>
    </location>
</feature>
<evidence type="ECO:0000256" key="2">
    <source>
        <dbReference type="SAM" id="SignalP"/>
    </source>
</evidence>